<evidence type="ECO:0000313" key="1">
    <source>
        <dbReference type="EMBL" id="OAQ66890.1"/>
    </source>
</evidence>
<name>A0A179FNT6_METCM</name>
<gene>
    <name evidence="1" type="ORF">VFPPC_16074</name>
</gene>
<dbReference type="Proteomes" id="UP000078397">
    <property type="component" value="Unassembled WGS sequence"/>
</dbReference>
<proteinExistence type="predicted"/>
<accession>A0A179FNT6</accession>
<dbReference type="EMBL" id="LSBJ02000004">
    <property type="protein sequence ID" value="OAQ66890.1"/>
    <property type="molecule type" value="Genomic_DNA"/>
</dbReference>
<comment type="caution">
    <text evidence="1">The sequence shown here is derived from an EMBL/GenBank/DDBJ whole genome shotgun (WGS) entry which is preliminary data.</text>
</comment>
<sequence>MEPVLCKKKSCSHNRAVADEAQCNCTCSPLALFSSSPPPPPSSCPFFSLLSFFDWTTAYEDHIGLLQLTNGYPDLDEVFGST</sequence>
<protein>
    <submittedName>
        <fullName evidence="1">Uncharacterized protein</fullName>
    </submittedName>
</protein>
<evidence type="ECO:0000313" key="2">
    <source>
        <dbReference type="Proteomes" id="UP000078397"/>
    </source>
</evidence>
<keyword evidence="2" id="KW-1185">Reference proteome</keyword>
<organism evidence="1 2">
    <name type="scientific">Pochonia chlamydosporia 170</name>
    <dbReference type="NCBI Taxonomy" id="1380566"/>
    <lineage>
        <taxon>Eukaryota</taxon>
        <taxon>Fungi</taxon>
        <taxon>Dikarya</taxon>
        <taxon>Ascomycota</taxon>
        <taxon>Pezizomycotina</taxon>
        <taxon>Sordariomycetes</taxon>
        <taxon>Hypocreomycetidae</taxon>
        <taxon>Hypocreales</taxon>
        <taxon>Clavicipitaceae</taxon>
        <taxon>Pochonia</taxon>
    </lineage>
</organism>
<dbReference type="KEGG" id="pchm:VFPPC_16074"/>
<dbReference type="AlphaFoldDB" id="A0A179FNT6"/>
<reference evidence="1 2" key="1">
    <citation type="journal article" date="2016" name="PLoS Pathog.">
        <title>Biosynthesis of antibiotic leucinostatins in bio-control fungus Purpureocillium lilacinum and their inhibition on phytophthora revealed by genome mining.</title>
        <authorList>
            <person name="Wang G."/>
            <person name="Liu Z."/>
            <person name="Lin R."/>
            <person name="Li E."/>
            <person name="Mao Z."/>
            <person name="Ling J."/>
            <person name="Yang Y."/>
            <person name="Yin W.B."/>
            <person name="Xie B."/>
        </authorList>
    </citation>
    <scope>NUCLEOTIDE SEQUENCE [LARGE SCALE GENOMIC DNA]</scope>
    <source>
        <strain evidence="1">170</strain>
    </source>
</reference>
<dbReference type="RefSeq" id="XP_018143977.1">
    <property type="nucleotide sequence ID" value="XM_018293827.1"/>
</dbReference>
<dbReference type="GeneID" id="28857821"/>